<keyword evidence="5" id="KW-0560">Oxidoreductase</keyword>
<sequence>MKKQDKRGKTGAEREMEAGTDQERREEELKEILSYYSSMTSPSSQENIVSMMQEIQELYGWISAEHKEMAAEAAGVKLSVIDCIMKLYKSLKPAPYRHRMTFCTGKNCHREGQNLLDTVKKELGIKGKIPASGALSSDKKVLLETRDCLKQCRTAPNFLLDGKLYSSAGEEEIKKLLKKLRAEL</sequence>
<dbReference type="CDD" id="cd02980">
    <property type="entry name" value="TRX_Fd_family"/>
    <property type="match status" value="1"/>
</dbReference>
<evidence type="ECO:0000256" key="4">
    <source>
        <dbReference type="SAM" id="MobiDB-lite"/>
    </source>
</evidence>
<name>A0A6N2Y9I0_CLOSY</name>
<dbReference type="RefSeq" id="WP_021640612.1">
    <property type="nucleotide sequence ID" value="NZ_CACRUA010000001.1"/>
</dbReference>
<dbReference type="GO" id="GO:0046872">
    <property type="term" value="F:metal ion binding"/>
    <property type="evidence" value="ECO:0007669"/>
    <property type="project" value="UniProtKB-KW"/>
</dbReference>
<dbReference type="GO" id="GO:0051536">
    <property type="term" value="F:iron-sulfur cluster binding"/>
    <property type="evidence" value="ECO:0007669"/>
    <property type="project" value="UniProtKB-KW"/>
</dbReference>
<dbReference type="InterPro" id="IPR041921">
    <property type="entry name" value="NuoE_N"/>
</dbReference>
<evidence type="ECO:0000256" key="2">
    <source>
        <dbReference type="ARBA" id="ARBA00023004"/>
    </source>
</evidence>
<protein>
    <submittedName>
        <fullName evidence="5">NADH-quinone oxidoreductase subunit E</fullName>
        <ecNumber evidence="5">1.6.99.5</ecNumber>
    </submittedName>
</protein>
<dbReference type="PANTHER" id="PTHR43342">
    <property type="entry name" value="NADH-QUINONE OXIDOREDUCTASE, E SUBUNIT"/>
    <property type="match status" value="1"/>
</dbReference>
<gene>
    <name evidence="5" type="primary">nuoE</name>
    <name evidence="5" type="ORF">CSLFYP84_00078</name>
</gene>
<evidence type="ECO:0000256" key="1">
    <source>
        <dbReference type="ARBA" id="ARBA00022723"/>
    </source>
</evidence>
<dbReference type="PANTHER" id="PTHR43342:SF1">
    <property type="entry name" value="BIFURCATING [FEFE] HYDROGENASE GAMMA SUBUNIT"/>
    <property type="match status" value="1"/>
</dbReference>
<evidence type="ECO:0000256" key="3">
    <source>
        <dbReference type="ARBA" id="ARBA00023014"/>
    </source>
</evidence>
<dbReference type="Gene3D" id="1.10.10.1590">
    <property type="entry name" value="NADH-quinone oxidoreductase subunit E"/>
    <property type="match status" value="1"/>
</dbReference>
<dbReference type="SUPFAM" id="SSF52833">
    <property type="entry name" value="Thioredoxin-like"/>
    <property type="match status" value="1"/>
</dbReference>
<dbReference type="EC" id="1.6.99.5" evidence="5"/>
<keyword evidence="3" id="KW-0411">Iron-sulfur</keyword>
<reference evidence="5" key="1">
    <citation type="submission" date="2019-11" db="EMBL/GenBank/DDBJ databases">
        <authorList>
            <person name="Feng L."/>
        </authorList>
    </citation>
    <scope>NUCLEOTIDE SEQUENCE</scope>
    <source>
        <strain evidence="5">CsymbiosumLFYP84</strain>
    </source>
</reference>
<evidence type="ECO:0000313" key="5">
    <source>
        <dbReference type="EMBL" id="VYT63345.1"/>
    </source>
</evidence>
<proteinExistence type="predicted"/>
<accession>A0A6N2Y9I0</accession>
<dbReference type="EMBL" id="CACRUA010000001">
    <property type="protein sequence ID" value="VYT63345.1"/>
    <property type="molecule type" value="Genomic_DNA"/>
</dbReference>
<feature type="compositionally biased region" description="Basic and acidic residues" evidence="4">
    <location>
        <begin position="7"/>
        <end position="26"/>
    </location>
</feature>
<feature type="region of interest" description="Disordered" evidence="4">
    <location>
        <begin position="1"/>
        <end position="26"/>
    </location>
</feature>
<keyword evidence="1" id="KW-0479">Metal-binding</keyword>
<dbReference type="GO" id="GO:0016491">
    <property type="term" value="F:oxidoreductase activity"/>
    <property type="evidence" value="ECO:0007669"/>
    <property type="project" value="UniProtKB-KW"/>
</dbReference>
<dbReference type="InterPro" id="IPR036249">
    <property type="entry name" value="Thioredoxin-like_sf"/>
</dbReference>
<organism evidence="5">
    <name type="scientific">Clostridium symbiosum</name>
    <name type="common">Bacteroides symbiosus</name>
    <dbReference type="NCBI Taxonomy" id="1512"/>
    <lineage>
        <taxon>Bacteria</taxon>
        <taxon>Bacillati</taxon>
        <taxon>Bacillota</taxon>
        <taxon>Clostridia</taxon>
        <taxon>Lachnospirales</taxon>
        <taxon>Lachnospiraceae</taxon>
        <taxon>Otoolea</taxon>
    </lineage>
</organism>
<dbReference type="Pfam" id="PF01257">
    <property type="entry name" value="2Fe-2S_thioredx"/>
    <property type="match status" value="1"/>
</dbReference>
<dbReference type="InterPro" id="IPR028431">
    <property type="entry name" value="NADP_DH_HndA-like"/>
</dbReference>
<keyword evidence="2" id="KW-0408">Iron</keyword>
<dbReference type="AlphaFoldDB" id="A0A6N2Y9I0"/>
<dbReference type="Gene3D" id="3.40.30.10">
    <property type="entry name" value="Glutaredoxin"/>
    <property type="match status" value="1"/>
</dbReference>